<dbReference type="InterPro" id="IPR036177">
    <property type="entry name" value="Peptidase_M55_sf"/>
</dbReference>
<dbReference type="InterPro" id="IPR007035">
    <property type="entry name" value="Peptidase_M55"/>
</dbReference>
<name>A0ABU5A8C8_9HYPH</name>
<protein>
    <submittedName>
        <fullName evidence="1">M55 family metallopeptidase</fullName>
    </submittedName>
</protein>
<dbReference type="RefSeq" id="WP_320249186.1">
    <property type="nucleotide sequence ID" value="NZ_JAVIIQ010000006.1"/>
</dbReference>
<evidence type="ECO:0000313" key="2">
    <source>
        <dbReference type="Proteomes" id="UP001285154"/>
    </source>
</evidence>
<dbReference type="Gene3D" id="3.30.1360.130">
    <property type="entry name" value="Dipeptide transport protein"/>
    <property type="match status" value="1"/>
</dbReference>
<dbReference type="Proteomes" id="UP001285154">
    <property type="component" value="Unassembled WGS sequence"/>
</dbReference>
<dbReference type="PIRSF" id="PIRSF015853">
    <property type="entry name" value="Pep_DppA"/>
    <property type="match status" value="1"/>
</dbReference>
<dbReference type="EMBL" id="JAVIIQ010000006">
    <property type="protein sequence ID" value="MDX8532857.1"/>
    <property type="molecule type" value="Genomic_DNA"/>
</dbReference>
<accession>A0ABU5A8C8</accession>
<dbReference type="SUPFAM" id="SSF63992">
    <property type="entry name" value="Dipeptide transport protein"/>
    <property type="match status" value="1"/>
</dbReference>
<comment type="caution">
    <text evidence="1">The sequence shown here is derived from an EMBL/GenBank/DDBJ whole genome shotgun (WGS) entry which is preliminary data.</text>
</comment>
<evidence type="ECO:0000313" key="1">
    <source>
        <dbReference type="EMBL" id="MDX8532857.1"/>
    </source>
</evidence>
<keyword evidence="2" id="KW-1185">Reference proteome</keyword>
<gene>
    <name evidence="1" type="ORF">RFM42_17850</name>
</gene>
<reference evidence="1 2" key="1">
    <citation type="submission" date="2023-08" db="EMBL/GenBank/DDBJ databases">
        <title>Implementing the SeqCode for naming new Mesorhizobium species isolated from Vachellia karroo root nodules.</title>
        <authorList>
            <person name="Van Lill M."/>
        </authorList>
    </citation>
    <scope>NUCLEOTIDE SEQUENCE [LARGE SCALE GENOMIC DNA]</scope>
    <source>
        <strain evidence="1 2">VK25D</strain>
    </source>
</reference>
<sequence>MKIFLSADIEGTAGIAHWNEADRNHADYREFRALMTAEVVAACEGARAAGAEQVVIKDAHDSGRNLILDLLPDYARVIRGWSGHPDGMMFGLADSFTAALYIGYHSKAGTETNPLAHTTTTRISRLLLNGEVASEFTLNALCAARHGVPSAFLAGDAGICADARAMIPGIGTVETLEGAGPAANSLAPTRARALIRQGVEAALSRDLSTLMPQAAETYEIIVEFCNPGDAYRASWYPGARSHGARAVALAATQFFDIQRALRFILV</sequence>
<proteinExistence type="predicted"/>
<dbReference type="Gene3D" id="3.40.50.10780">
    <property type="entry name" value="Dipeptide transport protein"/>
    <property type="match status" value="1"/>
</dbReference>
<dbReference type="CDD" id="cd08770">
    <property type="entry name" value="DAP_dppA_3"/>
    <property type="match status" value="1"/>
</dbReference>
<organism evidence="1 2">
    <name type="scientific">Mesorhizobium vachelliae</name>
    <dbReference type="NCBI Taxonomy" id="3072309"/>
    <lineage>
        <taxon>Bacteria</taxon>
        <taxon>Pseudomonadati</taxon>
        <taxon>Pseudomonadota</taxon>
        <taxon>Alphaproteobacteria</taxon>
        <taxon>Hyphomicrobiales</taxon>
        <taxon>Phyllobacteriaceae</taxon>
        <taxon>Mesorhizobium</taxon>
    </lineage>
</organism>
<dbReference type="Pfam" id="PF04951">
    <property type="entry name" value="Peptidase_M55"/>
    <property type="match status" value="1"/>
</dbReference>
<dbReference type="InterPro" id="IPR027476">
    <property type="entry name" value="DppA_N"/>
</dbReference>